<evidence type="ECO:0000313" key="1">
    <source>
        <dbReference type="EMBL" id="SHG72925.1"/>
    </source>
</evidence>
<reference evidence="1 2" key="1">
    <citation type="submission" date="2016-11" db="EMBL/GenBank/DDBJ databases">
        <authorList>
            <person name="Jaros S."/>
            <person name="Januszkiewicz K."/>
            <person name="Wedrychowicz H."/>
        </authorList>
    </citation>
    <scope>NUCLEOTIDE SEQUENCE [LARGE SCALE GENOMIC DNA]</scope>
    <source>
        <strain evidence="1 2">GAS242</strain>
    </source>
</reference>
<dbReference type="EMBL" id="LT670818">
    <property type="protein sequence ID" value="SHG72925.1"/>
    <property type="molecule type" value="Genomic_DNA"/>
</dbReference>
<evidence type="ECO:0000313" key="2">
    <source>
        <dbReference type="Proteomes" id="UP000190675"/>
    </source>
</evidence>
<sequence>MKRLQMRICAYLARFFKRKQPVAILKVTDNLETLHREEERLRGEHQKFVASRDDLRDHIHIIREAMNMIWALLHEYQHKSDDELTMQFLGIRLFNTAAASIKLAYSGYYQSAFSSLRDFLETFFLVDYLGSSPDQITGWKNASQQELKGRYGPNAIRNALDSRDGFKEGKRKEIYDLISHYATHATPSGFRMTVNEMLGEIGPFYRELNFEAWMGEAVKMICNAGAVFSASFKDVDERTLTTKAIYLQQLNVWKKKYFGGPDVWKETDGQKGP</sequence>
<dbReference type="Proteomes" id="UP000190675">
    <property type="component" value="Chromosome I"/>
</dbReference>
<proteinExistence type="predicted"/>
<dbReference type="AlphaFoldDB" id="A0A1M5M6R1"/>
<gene>
    <name evidence="1" type="ORF">SAMN05444169_3852</name>
</gene>
<accession>A0A1M5M6R1</accession>
<organism evidence="1 2">
    <name type="scientific">Bradyrhizobium erythrophlei</name>
    <dbReference type="NCBI Taxonomy" id="1437360"/>
    <lineage>
        <taxon>Bacteria</taxon>
        <taxon>Pseudomonadati</taxon>
        <taxon>Pseudomonadota</taxon>
        <taxon>Alphaproteobacteria</taxon>
        <taxon>Hyphomicrobiales</taxon>
        <taxon>Nitrobacteraceae</taxon>
        <taxon>Bradyrhizobium</taxon>
    </lineage>
</organism>
<name>A0A1M5M6R1_9BRAD</name>
<protein>
    <submittedName>
        <fullName evidence="1">Uncharacterized protein</fullName>
    </submittedName>
</protein>